<evidence type="ECO:0000313" key="6">
    <source>
        <dbReference type="EMBL" id="KAF9525439.1"/>
    </source>
</evidence>
<sequence>MIFPSASKHRRVCASKQQERQSQIDALPQYAAQLTLSEEKIHSLPIPQLVAQCRSGSLKPSTILMAYGKKALLAHKATNCVTDFMFEEALSTASIADWGQGLESDSSITDKTRERSLLGVPVSIKDTVDIEGHDTTFGYSCNVGRPAIASAGIVRMLQDAGALVHVKTSVPTSLIALETYSDVYGLTKNPYNPAFGVGGSTGGGGALIACGGAKIEIGTDVAGSVRIPAHFCGIWSLKASLGRFPSWGTGSSIPGLEAIPIVASPMAGSLDDLHEFWKRIMLAEPWQYDHTCVPLAWRDVNLQDEGRKLKWGVIWEDGAVPPTPACRRALATVISALKKQGHEVVDFNPPDVLSGLKVANQLLFSDGGSQIQRPLSPGEKLSHATTSIIGLLQMPRFIKNILAWFMSSTDPLSSDLHKLMHTKTVVEERDLVVARDRYRAEWHQKWIEEGLDFVLTVPSPFPATEHGASEKTTLISAGYTFLFSLLDYSAGVMPVTHVDRELDALPPNFEATKVYKSLTTVAKLGYGVYDANKMHGLPLGVQIAGRRLEEEKVLQGMHVIENALLEQKSSFFNTLKL</sequence>
<evidence type="ECO:0000256" key="4">
    <source>
        <dbReference type="PIRSR" id="PIRSR001221-2"/>
    </source>
</evidence>
<evidence type="ECO:0000256" key="2">
    <source>
        <dbReference type="ARBA" id="ARBA00022801"/>
    </source>
</evidence>
<evidence type="ECO:0000259" key="5">
    <source>
        <dbReference type="Pfam" id="PF01425"/>
    </source>
</evidence>
<dbReference type="GO" id="GO:0016787">
    <property type="term" value="F:hydrolase activity"/>
    <property type="evidence" value="ECO:0007669"/>
    <property type="project" value="UniProtKB-KW"/>
</dbReference>
<organism evidence="6 7">
    <name type="scientific">Crepidotus variabilis</name>
    <dbReference type="NCBI Taxonomy" id="179855"/>
    <lineage>
        <taxon>Eukaryota</taxon>
        <taxon>Fungi</taxon>
        <taxon>Dikarya</taxon>
        <taxon>Basidiomycota</taxon>
        <taxon>Agaricomycotina</taxon>
        <taxon>Agaricomycetes</taxon>
        <taxon>Agaricomycetidae</taxon>
        <taxon>Agaricales</taxon>
        <taxon>Agaricineae</taxon>
        <taxon>Crepidotaceae</taxon>
        <taxon>Crepidotus</taxon>
    </lineage>
</organism>
<feature type="binding site" evidence="4">
    <location>
        <begin position="221"/>
        <end position="224"/>
    </location>
    <ligand>
        <name>substrate</name>
    </ligand>
</feature>
<feature type="domain" description="Amidase" evidence="5">
    <location>
        <begin position="64"/>
        <end position="554"/>
    </location>
</feature>
<dbReference type="Proteomes" id="UP000807306">
    <property type="component" value="Unassembled WGS sequence"/>
</dbReference>
<dbReference type="InterPro" id="IPR036928">
    <property type="entry name" value="AS_sf"/>
</dbReference>
<dbReference type="InterPro" id="IPR023631">
    <property type="entry name" value="Amidase_dom"/>
</dbReference>
<feature type="active site" description="Acyl-ester intermediate" evidence="3">
    <location>
        <position position="224"/>
    </location>
</feature>
<evidence type="ECO:0000256" key="1">
    <source>
        <dbReference type="ARBA" id="ARBA00009199"/>
    </source>
</evidence>
<dbReference type="AlphaFoldDB" id="A0A9P6JM95"/>
<evidence type="ECO:0000256" key="3">
    <source>
        <dbReference type="PIRSR" id="PIRSR001221-1"/>
    </source>
</evidence>
<keyword evidence="2" id="KW-0378">Hydrolase</keyword>
<protein>
    <submittedName>
        <fullName evidence="6">Amidase signature domain-containing protein</fullName>
    </submittedName>
</protein>
<dbReference type="Gene3D" id="3.90.1300.10">
    <property type="entry name" value="Amidase signature (AS) domain"/>
    <property type="match status" value="1"/>
</dbReference>
<feature type="active site" description="Charge relay system" evidence="3">
    <location>
        <position position="200"/>
    </location>
</feature>
<dbReference type="PIRSF" id="PIRSF001221">
    <property type="entry name" value="Amidase_fungi"/>
    <property type="match status" value="1"/>
</dbReference>
<dbReference type="OrthoDB" id="6428749at2759"/>
<comment type="caution">
    <text evidence="6">The sequence shown here is derived from an EMBL/GenBank/DDBJ whole genome shotgun (WGS) entry which is preliminary data.</text>
</comment>
<dbReference type="PANTHER" id="PTHR46072">
    <property type="entry name" value="AMIDASE-RELATED-RELATED"/>
    <property type="match status" value="1"/>
</dbReference>
<feature type="active site" description="Charge relay system" evidence="3">
    <location>
        <position position="125"/>
    </location>
</feature>
<dbReference type="PANTHER" id="PTHR46072:SF10">
    <property type="entry name" value="ACETAMIDASE"/>
    <property type="match status" value="1"/>
</dbReference>
<name>A0A9P6JM95_9AGAR</name>
<evidence type="ECO:0000313" key="7">
    <source>
        <dbReference type="Proteomes" id="UP000807306"/>
    </source>
</evidence>
<feature type="binding site" evidence="4">
    <location>
        <position position="174"/>
    </location>
    <ligand>
        <name>substrate</name>
    </ligand>
</feature>
<accession>A0A9P6JM95</accession>
<feature type="binding site" evidence="4">
    <location>
        <position position="200"/>
    </location>
    <ligand>
        <name>substrate</name>
    </ligand>
</feature>
<proteinExistence type="inferred from homology"/>
<keyword evidence="7" id="KW-1185">Reference proteome</keyword>
<dbReference type="SUPFAM" id="SSF75304">
    <property type="entry name" value="Amidase signature (AS) enzymes"/>
    <property type="match status" value="1"/>
</dbReference>
<gene>
    <name evidence="6" type="ORF">CPB83DRAFT_909192</name>
</gene>
<dbReference type="EMBL" id="MU157884">
    <property type="protein sequence ID" value="KAF9525439.1"/>
    <property type="molecule type" value="Genomic_DNA"/>
</dbReference>
<comment type="similarity">
    <text evidence="1">Belongs to the amidase family.</text>
</comment>
<reference evidence="6" key="1">
    <citation type="submission" date="2020-11" db="EMBL/GenBank/DDBJ databases">
        <authorList>
            <consortium name="DOE Joint Genome Institute"/>
            <person name="Ahrendt S."/>
            <person name="Riley R."/>
            <person name="Andreopoulos W."/>
            <person name="Labutti K."/>
            <person name="Pangilinan J."/>
            <person name="Ruiz-Duenas F.J."/>
            <person name="Barrasa J.M."/>
            <person name="Sanchez-Garcia M."/>
            <person name="Camarero S."/>
            <person name="Miyauchi S."/>
            <person name="Serrano A."/>
            <person name="Linde D."/>
            <person name="Babiker R."/>
            <person name="Drula E."/>
            <person name="Ayuso-Fernandez I."/>
            <person name="Pacheco R."/>
            <person name="Padilla G."/>
            <person name="Ferreira P."/>
            <person name="Barriuso J."/>
            <person name="Kellner H."/>
            <person name="Castanera R."/>
            <person name="Alfaro M."/>
            <person name="Ramirez L."/>
            <person name="Pisabarro A.G."/>
            <person name="Kuo A."/>
            <person name="Tritt A."/>
            <person name="Lipzen A."/>
            <person name="He G."/>
            <person name="Yan M."/>
            <person name="Ng V."/>
            <person name="Cullen D."/>
            <person name="Martin F."/>
            <person name="Rosso M.-N."/>
            <person name="Henrissat B."/>
            <person name="Hibbett D."/>
            <person name="Martinez A.T."/>
            <person name="Grigoriev I.V."/>
        </authorList>
    </citation>
    <scope>NUCLEOTIDE SEQUENCE</scope>
    <source>
        <strain evidence="6">CBS 506.95</strain>
    </source>
</reference>
<dbReference type="Pfam" id="PF01425">
    <property type="entry name" value="Amidase"/>
    <property type="match status" value="1"/>
</dbReference>